<dbReference type="EMBL" id="JACHXU010000029">
    <property type="protein sequence ID" value="MBB3209914.1"/>
    <property type="molecule type" value="Genomic_DNA"/>
</dbReference>
<proteinExistence type="predicted"/>
<evidence type="ECO:0000256" key="1">
    <source>
        <dbReference type="SAM" id="MobiDB-lite"/>
    </source>
</evidence>
<evidence type="ECO:0000259" key="2">
    <source>
        <dbReference type="Pfam" id="PF00534"/>
    </source>
</evidence>
<comment type="caution">
    <text evidence="4">The sequence shown here is derived from an EMBL/GenBank/DDBJ whole genome shotgun (WGS) entry which is preliminary data.</text>
</comment>
<feature type="domain" description="Glycosyltransferase subfamily 4-like N-terminal" evidence="3">
    <location>
        <begin position="58"/>
        <end position="248"/>
    </location>
</feature>
<feature type="domain" description="Glycosyl transferase family 1" evidence="2">
    <location>
        <begin position="258"/>
        <end position="412"/>
    </location>
</feature>
<dbReference type="SUPFAM" id="SSF53756">
    <property type="entry name" value="UDP-Glycosyltransferase/glycogen phosphorylase"/>
    <property type="match status" value="1"/>
</dbReference>
<gene>
    <name evidence="4" type="ORF">FHS27_005759</name>
</gene>
<dbReference type="AlphaFoldDB" id="A0A7W5E534"/>
<dbReference type="Proteomes" id="UP000536179">
    <property type="component" value="Unassembled WGS sequence"/>
</dbReference>
<evidence type="ECO:0000313" key="5">
    <source>
        <dbReference type="Proteomes" id="UP000536179"/>
    </source>
</evidence>
<reference evidence="4 5" key="1">
    <citation type="submission" date="2020-08" db="EMBL/GenBank/DDBJ databases">
        <title>Genomic Encyclopedia of Type Strains, Phase III (KMG-III): the genomes of soil and plant-associated and newly described type strains.</title>
        <authorList>
            <person name="Whitman W."/>
        </authorList>
    </citation>
    <scope>NUCLEOTIDE SEQUENCE [LARGE SCALE GENOMIC DNA]</scope>
    <source>
        <strain evidence="4 5">CECT 8075</strain>
    </source>
</reference>
<dbReference type="Pfam" id="PF00534">
    <property type="entry name" value="Glycos_transf_1"/>
    <property type="match status" value="1"/>
</dbReference>
<dbReference type="Gene3D" id="3.40.50.2000">
    <property type="entry name" value="Glycogen Phosphorylase B"/>
    <property type="match status" value="2"/>
</dbReference>
<dbReference type="Pfam" id="PF13439">
    <property type="entry name" value="Glyco_transf_4"/>
    <property type="match status" value="1"/>
</dbReference>
<feature type="compositionally biased region" description="Basic and acidic residues" evidence="1">
    <location>
        <begin position="466"/>
        <end position="475"/>
    </location>
</feature>
<dbReference type="PANTHER" id="PTHR45947:SF13">
    <property type="entry name" value="TRANSFERASE"/>
    <property type="match status" value="1"/>
</dbReference>
<dbReference type="PANTHER" id="PTHR45947">
    <property type="entry name" value="SULFOQUINOVOSYL TRANSFERASE SQD2"/>
    <property type="match status" value="1"/>
</dbReference>
<accession>A0A7W5E534</accession>
<keyword evidence="4" id="KW-0808">Transferase</keyword>
<dbReference type="GO" id="GO:0016757">
    <property type="term" value="F:glycosyltransferase activity"/>
    <property type="evidence" value="ECO:0007669"/>
    <property type="project" value="InterPro"/>
</dbReference>
<dbReference type="RefSeq" id="WP_246421024.1">
    <property type="nucleotide sequence ID" value="NZ_JACHXU010000029.1"/>
</dbReference>
<keyword evidence="5" id="KW-1185">Reference proteome</keyword>
<evidence type="ECO:0000259" key="3">
    <source>
        <dbReference type="Pfam" id="PF13439"/>
    </source>
</evidence>
<evidence type="ECO:0000313" key="4">
    <source>
        <dbReference type="EMBL" id="MBB3209914.1"/>
    </source>
</evidence>
<feature type="region of interest" description="Disordered" evidence="1">
    <location>
        <begin position="466"/>
        <end position="492"/>
    </location>
</feature>
<sequence length="492" mass="54683">MNLLIQRLYRAFPASYRLASSSAVPGGYLYQQPIHFSPPHPQLRMRILLVHSYYRLRGGEDVVFEAEANMLESFGHEVFRYTRRNEDLVAQGRLANFKNTIWNREVADDITRLIRSQRIDVAHFHNTFPAISPLSIRAAHRAGAVTVQTLHNSRPLCAAGVCYRDHQPCTACIGKTFALPAIQHACFHDSRMATSAVVLKNLVHRAKKTFQNYLDVAIAPTKYVRDRYVSSNFPFAPIVVKPHFIDVELATGAGRGGYALFVGRLSEEKGLRTLLEAWPKLRGHLPLKIIGKGPLENEVRDVAANSLRHDQNNPPCNAVEHLGQLDQHSVYDAIGDAAVLILPSHCAESFGRVVIEAYAKGTPVVCANQGGQAELVHPGVGGTFQSGDADDLARVIDSLITLTNNQPDAAANGPGRYEVLDAMRPLARLEYEQYYTAAINHDRLQQIYTNAIAKRWPDRHHSIKDAPLEGIDTRTPHPSPVLPTTERRTETA</sequence>
<protein>
    <submittedName>
        <fullName evidence="4">Glycosyltransferase involved in cell wall biosynthesis</fullName>
    </submittedName>
</protein>
<dbReference type="InterPro" id="IPR050194">
    <property type="entry name" value="Glycosyltransferase_grp1"/>
</dbReference>
<dbReference type="CDD" id="cd03801">
    <property type="entry name" value="GT4_PimA-like"/>
    <property type="match status" value="1"/>
</dbReference>
<name>A0A7W5E534_9BACT</name>
<organism evidence="4 5">
    <name type="scientific">Aporhodopirellula rubra</name>
    <dbReference type="NCBI Taxonomy" id="980271"/>
    <lineage>
        <taxon>Bacteria</taxon>
        <taxon>Pseudomonadati</taxon>
        <taxon>Planctomycetota</taxon>
        <taxon>Planctomycetia</taxon>
        <taxon>Pirellulales</taxon>
        <taxon>Pirellulaceae</taxon>
        <taxon>Aporhodopirellula</taxon>
    </lineage>
</organism>
<dbReference type="InterPro" id="IPR028098">
    <property type="entry name" value="Glyco_trans_4-like_N"/>
</dbReference>
<dbReference type="InterPro" id="IPR001296">
    <property type="entry name" value="Glyco_trans_1"/>
</dbReference>